<name>A0AC34GC29_9BILA</name>
<accession>A0AC34GC29</accession>
<evidence type="ECO:0000313" key="1">
    <source>
        <dbReference type="Proteomes" id="UP000887579"/>
    </source>
</evidence>
<proteinExistence type="predicted"/>
<sequence>IQCLNIAYELDIKQCINSTQMDKLLQISKPENKRRGKIIEDAIKLMIDNEDKEEFYKGVTWIFAFNLEKLKMNEFKNIIYKSHIYQMPETLKLLLTTKRINEDYLLTLDGCYERLLKGIPALSELETAFIQTLSVEALSNLIESEAERLDVDINHSKFHFYYIKVTNELRYKFLYDERSVFEIYALNTLQSFKHYNLQHFINLLVEDPKYAYCWTKMLQLQSHEIPDFVKQLGEQHESEADEFIKSMKERLIMPMDSVETCTIYGKEYKLIMITTPKGLYDFLKTYFIDSKPKVLGIDSEAHNFKE</sequence>
<reference evidence="2" key="1">
    <citation type="submission" date="2022-11" db="UniProtKB">
        <authorList>
            <consortium name="WormBaseParasite"/>
        </authorList>
    </citation>
    <scope>IDENTIFICATION</scope>
</reference>
<organism evidence="1 2">
    <name type="scientific">Panagrolaimus sp. ES5</name>
    <dbReference type="NCBI Taxonomy" id="591445"/>
    <lineage>
        <taxon>Eukaryota</taxon>
        <taxon>Metazoa</taxon>
        <taxon>Ecdysozoa</taxon>
        <taxon>Nematoda</taxon>
        <taxon>Chromadorea</taxon>
        <taxon>Rhabditida</taxon>
        <taxon>Tylenchina</taxon>
        <taxon>Panagrolaimomorpha</taxon>
        <taxon>Panagrolaimoidea</taxon>
        <taxon>Panagrolaimidae</taxon>
        <taxon>Panagrolaimus</taxon>
    </lineage>
</organism>
<protein>
    <submittedName>
        <fullName evidence="2">Uncharacterized protein</fullName>
    </submittedName>
</protein>
<evidence type="ECO:0000313" key="2">
    <source>
        <dbReference type="WBParaSite" id="ES5_v2.g27019.t1"/>
    </source>
</evidence>
<dbReference type="Proteomes" id="UP000887579">
    <property type="component" value="Unplaced"/>
</dbReference>
<dbReference type="WBParaSite" id="ES5_v2.g27019.t1">
    <property type="protein sequence ID" value="ES5_v2.g27019.t1"/>
    <property type="gene ID" value="ES5_v2.g27019"/>
</dbReference>